<proteinExistence type="predicted"/>
<evidence type="ECO:0000313" key="6">
    <source>
        <dbReference type="EMBL" id="GAU29415.1"/>
    </source>
</evidence>
<reference evidence="7" key="1">
    <citation type="journal article" date="2017" name="Front. Plant Sci.">
        <title>Climate Clever Clovers: New Paradigm to Reduce the Environmental Footprint of Ruminants by Breeding Low Methanogenic Forages Utilizing Haplotype Variation.</title>
        <authorList>
            <person name="Kaur P."/>
            <person name="Appels R."/>
            <person name="Bayer P.E."/>
            <person name="Keeble-Gagnere G."/>
            <person name="Wang J."/>
            <person name="Hirakawa H."/>
            <person name="Shirasawa K."/>
            <person name="Vercoe P."/>
            <person name="Stefanova K."/>
            <person name="Durmic Z."/>
            <person name="Nichols P."/>
            <person name="Revell C."/>
            <person name="Isobe S.N."/>
            <person name="Edwards D."/>
            <person name="Erskine W."/>
        </authorList>
    </citation>
    <scope>NUCLEOTIDE SEQUENCE [LARGE SCALE GENOMIC DNA]</scope>
    <source>
        <strain evidence="7">cv. Daliak</strain>
    </source>
</reference>
<protein>
    <recommendedName>
        <fullName evidence="5">Cation/H(+) antiporter C-terminal domain-containing protein</fullName>
    </recommendedName>
</protein>
<dbReference type="GO" id="GO:0098662">
    <property type="term" value="P:inorganic cation transmembrane transport"/>
    <property type="evidence" value="ECO:0007669"/>
    <property type="project" value="TreeGrafter"/>
</dbReference>
<dbReference type="Pfam" id="PF23259">
    <property type="entry name" value="CHX17_C"/>
    <property type="match status" value="1"/>
</dbReference>
<dbReference type="PANTHER" id="PTHR32468:SF108">
    <property type="entry name" value="CATION_H(+) ANTIPORTER 15-LIKE"/>
    <property type="match status" value="1"/>
</dbReference>
<evidence type="ECO:0000256" key="1">
    <source>
        <dbReference type="ARBA" id="ARBA00022448"/>
    </source>
</evidence>
<keyword evidence="3" id="KW-0630">Potassium</keyword>
<dbReference type="GO" id="GO:0006813">
    <property type="term" value="P:potassium ion transport"/>
    <property type="evidence" value="ECO:0007669"/>
    <property type="project" value="UniProtKB-KW"/>
</dbReference>
<dbReference type="InterPro" id="IPR050794">
    <property type="entry name" value="CPA2_transporter"/>
</dbReference>
<dbReference type="PANTHER" id="PTHR32468">
    <property type="entry name" value="CATION/H + ANTIPORTER"/>
    <property type="match status" value="1"/>
</dbReference>
<evidence type="ECO:0000256" key="4">
    <source>
        <dbReference type="ARBA" id="ARBA00023065"/>
    </source>
</evidence>
<evidence type="ECO:0000256" key="2">
    <source>
        <dbReference type="ARBA" id="ARBA00022538"/>
    </source>
</evidence>
<gene>
    <name evidence="6" type="ORF">TSUD_149850</name>
</gene>
<keyword evidence="7" id="KW-1185">Reference proteome</keyword>
<dbReference type="GO" id="GO:0012505">
    <property type="term" value="C:endomembrane system"/>
    <property type="evidence" value="ECO:0007669"/>
    <property type="project" value="TreeGrafter"/>
</dbReference>
<feature type="domain" description="Cation/H(+) antiporter C-terminal" evidence="5">
    <location>
        <begin position="11"/>
        <end position="163"/>
    </location>
</feature>
<dbReference type="OrthoDB" id="1612738at2759"/>
<keyword evidence="1" id="KW-0813">Transport</keyword>
<evidence type="ECO:0000313" key="7">
    <source>
        <dbReference type="Proteomes" id="UP000242715"/>
    </source>
</evidence>
<dbReference type="InterPro" id="IPR057290">
    <property type="entry name" value="CHX17_C"/>
</dbReference>
<keyword evidence="4" id="KW-0406">Ion transport</keyword>
<organism evidence="6 7">
    <name type="scientific">Trifolium subterraneum</name>
    <name type="common">Subterranean clover</name>
    <dbReference type="NCBI Taxonomy" id="3900"/>
    <lineage>
        <taxon>Eukaryota</taxon>
        <taxon>Viridiplantae</taxon>
        <taxon>Streptophyta</taxon>
        <taxon>Embryophyta</taxon>
        <taxon>Tracheophyta</taxon>
        <taxon>Spermatophyta</taxon>
        <taxon>Magnoliopsida</taxon>
        <taxon>eudicotyledons</taxon>
        <taxon>Gunneridae</taxon>
        <taxon>Pentapetalae</taxon>
        <taxon>rosids</taxon>
        <taxon>fabids</taxon>
        <taxon>Fabales</taxon>
        <taxon>Fabaceae</taxon>
        <taxon>Papilionoideae</taxon>
        <taxon>50 kb inversion clade</taxon>
        <taxon>NPAAA clade</taxon>
        <taxon>Hologalegina</taxon>
        <taxon>IRL clade</taxon>
        <taxon>Trifolieae</taxon>
        <taxon>Trifolium</taxon>
    </lineage>
</organism>
<evidence type="ECO:0000259" key="5">
    <source>
        <dbReference type="Pfam" id="PF23259"/>
    </source>
</evidence>
<dbReference type="EMBL" id="DF973395">
    <property type="protein sequence ID" value="GAU29415.1"/>
    <property type="molecule type" value="Genomic_DNA"/>
</dbReference>
<accession>A0A2Z6N0E8</accession>
<dbReference type="Proteomes" id="UP000242715">
    <property type="component" value="Unassembled WGS sequence"/>
</dbReference>
<name>A0A2Z6N0E8_TRISU</name>
<keyword evidence="2" id="KW-0633">Potassium transport</keyword>
<sequence>MSMSTTKLLFNVAVFFVGGQDDREALALGIRMLDRPNTSVTLFFFAIDNSGVVDFKENEEEEAIESMLDESLIDEFKAKKINVDNVVCHEIVVDDCVQVLEAIRGLGNEDYDLVMVGKRHNIRDITDEEMSNFLDNANLLGIFGDMLVSTEFCNGGVPVLVLQCGEKRVKQCDKLSLTSLF</sequence>
<evidence type="ECO:0000256" key="3">
    <source>
        <dbReference type="ARBA" id="ARBA00022958"/>
    </source>
</evidence>
<dbReference type="GO" id="GO:0006885">
    <property type="term" value="P:regulation of pH"/>
    <property type="evidence" value="ECO:0007669"/>
    <property type="project" value="TreeGrafter"/>
</dbReference>
<dbReference type="AlphaFoldDB" id="A0A2Z6N0E8"/>